<reference evidence="5 6" key="1">
    <citation type="submission" date="2015-06" db="EMBL/GenBank/DDBJ databases">
        <title>Talaromyces atroroseus IBT 11181 draft genome.</title>
        <authorList>
            <person name="Rasmussen K.B."/>
            <person name="Rasmussen S."/>
            <person name="Petersen B."/>
            <person name="Sicheritz-Ponten T."/>
            <person name="Mortensen U.H."/>
            <person name="Thrane U."/>
        </authorList>
    </citation>
    <scope>NUCLEOTIDE SEQUENCE [LARGE SCALE GENOMIC DNA]</scope>
    <source>
        <strain evidence="5 6">IBT 11181</strain>
    </source>
</reference>
<dbReference type="AlphaFoldDB" id="A0A225ABR9"/>
<proteinExistence type="predicted"/>
<dbReference type="GO" id="GO:0008171">
    <property type="term" value="F:O-methyltransferase activity"/>
    <property type="evidence" value="ECO:0007669"/>
    <property type="project" value="InterPro"/>
</dbReference>
<feature type="domain" description="O-methyltransferase C-terminal" evidence="4">
    <location>
        <begin position="179"/>
        <end position="386"/>
    </location>
</feature>
<protein>
    <recommendedName>
        <fullName evidence="4">O-methyltransferase C-terminal domain-containing protein</fullName>
    </recommendedName>
</protein>
<sequence length="406" mass="45144">MSQNDNPTLASLPAQIAALTETIPAPGQSRGLDEMRRLEALNAARTLVAALESPVERIIRDVVMTPPILMALRMGVQLGIFSQISQNPDHGVSSREIADKAGASPILVDQITRLLAAVGYIRQESVQCFKPSTLTAVIADPTMEATTRACFEIGNLCAAKAPEFFRKNSNQFPSSATDTPFQLAFNTQLTYFEWLGQNPELAKDFQQWMTLNQQATSNWVDWFNVQEHILDGFHVTNSAEDILLVDVGGGEGSYLRQFMERFPGVSGRFFLQDLPHVVSSIKNDTLPGVELIGHDFFTPQPIKGARAYFMHWILHDWSDEHCRSILSNIVAAMKPGYSKLIIHERILSDTNGDVASASLSIMMMVQVAAFERSEKQWRELLESVGLREIRFYYPPASGEGIIEALL</sequence>
<dbReference type="EMBL" id="LFMY01000009">
    <property type="protein sequence ID" value="OKL58531.1"/>
    <property type="molecule type" value="Genomic_DNA"/>
</dbReference>
<dbReference type="Pfam" id="PF00891">
    <property type="entry name" value="Methyltransf_2"/>
    <property type="match status" value="1"/>
</dbReference>
<dbReference type="InterPro" id="IPR036388">
    <property type="entry name" value="WH-like_DNA-bd_sf"/>
</dbReference>
<dbReference type="InterPro" id="IPR001077">
    <property type="entry name" value="COMT_C"/>
</dbReference>
<organism evidence="5 6">
    <name type="scientific">Talaromyces atroroseus</name>
    <dbReference type="NCBI Taxonomy" id="1441469"/>
    <lineage>
        <taxon>Eukaryota</taxon>
        <taxon>Fungi</taxon>
        <taxon>Dikarya</taxon>
        <taxon>Ascomycota</taxon>
        <taxon>Pezizomycotina</taxon>
        <taxon>Eurotiomycetes</taxon>
        <taxon>Eurotiomycetidae</taxon>
        <taxon>Eurotiales</taxon>
        <taxon>Trichocomaceae</taxon>
        <taxon>Talaromyces</taxon>
        <taxon>Talaromyces sect. Trachyspermi</taxon>
    </lineage>
</organism>
<dbReference type="GeneID" id="31006126"/>
<dbReference type="RefSeq" id="XP_020118652.1">
    <property type="nucleotide sequence ID" value="XM_020268685.1"/>
</dbReference>
<evidence type="ECO:0000313" key="5">
    <source>
        <dbReference type="EMBL" id="OKL58531.1"/>
    </source>
</evidence>
<evidence type="ECO:0000313" key="6">
    <source>
        <dbReference type="Proteomes" id="UP000214365"/>
    </source>
</evidence>
<name>A0A225ABR9_TALAT</name>
<evidence type="ECO:0000256" key="2">
    <source>
        <dbReference type="ARBA" id="ARBA00022679"/>
    </source>
</evidence>
<accession>A0A225ABR9</accession>
<dbReference type="PANTHER" id="PTHR43712:SF1">
    <property type="entry name" value="HYPOTHETICAL O-METHYLTRANSFERASE (EUROFUNG)-RELATED"/>
    <property type="match status" value="1"/>
</dbReference>
<dbReference type="InterPro" id="IPR036390">
    <property type="entry name" value="WH_DNA-bd_sf"/>
</dbReference>
<dbReference type="Gene3D" id="3.40.50.150">
    <property type="entry name" value="Vaccinia Virus protein VP39"/>
    <property type="match status" value="1"/>
</dbReference>
<keyword evidence="6" id="KW-1185">Reference proteome</keyword>
<dbReference type="PANTHER" id="PTHR43712">
    <property type="entry name" value="PUTATIVE (AFU_ORTHOLOGUE AFUA_4G14580)-RELATED"/>
    <property type="match status" value="1"/>
</dbReference>
<evidence type="ECO:0000256" key="3">
    <source>
        <dbReference type="ARBA" id="ARBA00022691"/>
    </source>
</evidence>
<keyword evidence="1" id="KW-0489">Methyltransferase</keyword>
<dbReference type="Proteomes" id="UP000214365">
    <property type="component" value="Unassembled WGS sequence"/>
</dbReference>
<dbReference type="InterPro" id="IPR016461">
    <property type="entry name" value="COMT-like"/>
</dbReference>
<evidence type="ECO:0000259" key="4">
    <source>
        <dbReference type="Pfam" id="PF00891"/>
    </source>
</evidence>
<dbReference type="Gene3D" id="1.10.10.10">
    <property type="entry name" value="Winged helix-like DNA-binding domain superfamily/Winged helix DNA-binding domain"/>
    <property type="match status" value="1"/>
</dbReference>
<dbReference type="SUPFAM" id="SSF53335">
    <property type="entry name" value="S-adenosyl-L-methionine-dependent methyltransferases"/>
    <property type="match status" value="1"/>
</dbReference>
<keyword evidence="3" id="KW-0949">S-adenosyl-L-methionine</keyword>
<dbReference type="SUPFAM" id="SSF46785">
    <property type="entry name" value="Winged helix' DNA-binding domain"/>
    <property type="match status" value="1"/>
</dbReference>
<dbReference type="PROSITE" id="PS51683">
    <property type="entry name" value="SAM_OMT_II"/>
    <property type="match status" value="1"/>
</dbReference>
<comment type="caution">
    <text evidence="5">The sequence shown here is derived from an EMBL/GenBank/DDBJ whole genome shotgun (WGS) entry which is preliminary data.</text>
</comment>
<dbReference type="OrthoDB" id="1535081at2759"/>
<dbReference type="InterPro" id="IPR029063">
    <property type="entry name" value="SAM-dependent_MTases_sf"/>
</dbReference>
<keyword evidence="2" id="KW-0808">Transferase</keyword>
<evidence type="ECO:0000256" key="1">
    <source>
        <dbReference type="ARBA" id="ARBA00022603"/>
    </source>
</evidence>
<gene>
    <name evidence="5" type="ORF">UA08_06370</name>
</gene>
<dbReference type="GO" id="GO:0032259">
    <property type="term" value="P:methylation"/>
    <property type="evidence" value="ECO:0007669"/>
    <property type="project" value="UniProtKB-KW"/>
</dbReference>